<dbReference type="GO" id="GO:0005634">
    <property type="term" value="C:nucleus"/>
    <property type="evidence" value="ECO:0007669"/>
    <property type="project" value="TreeGrafter"/>
</dbReference>
<evidence type="ECO:0000256" key="5">
    <source>
        <dbReference type="ARBA" id="ARBA00022679"/>
    </source>
</evidence>
<proteinExistence type="inferred from homology"/>
<organism evidence="18 19">
    <name type="scientific">Clytia hemisphaerica</name>
    <dbReference type="NCBI Taxonomy" id="252671"/>
    <lineage>
        <taxon>Eukaryota</taxon>
        <taxon>Metazoa</taxon>
        <taxon>Cnidaria</taxon>
        <taxon>Hydrozoa</taxon>
        <taxon>Hydroidolina</taxon>
        <taxon>Leptothecata</taxon>
        <taxon>Obeliida</taxon>
        <taxon>Clytiidae</taxon>
        <taxon>Clytia</taxon>
    </lineage>
</organism>
<evidence type="ECO:0000259" key="16">
    <source>
        <dbReference type="PROSITE" id="PS50102"/>
    </source>
</evidence>
<dbReference type="Pfam" id="PF08241">
    <property type="entry name" value="Methyltransf_11"/>
    <property type="match status" value="1"/>
</dbReference>
<evidence type="ECO:0000256" key="2">
    <source>
        <dbReference type="ARBA" id="ARBA00007879"/>
    </source>
</evidence>
<dbReference type="SUPFAM" id="SSF53335">
    <property type="entry name" value="S-adenosyl-L-methionine-dependent methyltransferases"/>
    <property type="match status" value="1"/>
</dbReference>
<dbReference type="SUPFAM" id="SSF54928">
    <property type="entry name" value="RNA-binding domain, RBD"/>
    <property type="match status" value="1"/>
</dbReference>
<dbReference type="PROSITE" id="PS50102">
    <property type="entry name" value="RRM"/>
    <property type="match status" value="1"/>
</dbReference>
<keyword evidence="9" id="KW-0511">Multifunctional enzyme</keyword>
<dbReference type="PANTHER" id="PTHR13069:SF21">
    <property type="entry name" value="ALKYLATED DNA REPAIR PROTEIN ALKB HOMOLOG 8"/>
    <property type="match status" value="1"/>
</dbReference>
<dbReference type="InterPro" id="IPR037151">
    <property type="entry name" value="AlkB-like_sf"/>
</dbReference>
<dbReference type="GO" id="GO:0005737">
    <property type="term" value="C:cytoplasm"/>
    <property type="evidence" value="ECO:0007669"/>
    <property type="project" value="TreeGrafter"/>
</dbReference>
<dbReference type="GeneID" id="136797989"/>
<evidence type="ECO:0000256" key="15">
    <source>
        <dbReference type="SAM" id="MobiDB-lite"/>
    </source>
</evidence>
<evidence type="ECO:0000313" key="18">
    <source>
        <dbReference type="EnsemblMetazoa" id="CLYHEMP013364.2"/>
    </source>
</evidence>
<feature type="domain" description="RRM" evidence="16">
    <location>
        <begin position="47"/>
        <end position="130"/>
    </location>
</feature>
<dbReference type="GO" id="GO:0106335">
    <property type="term" value="F:tRNA (5-carboxymethyluridine(34)-5-O)-methyltransferase activity"/>
    <property type="evidence" value="ECO:0007669"/>
    <property type="project" value="UniProtKB-EC"/>
</dbReference>
<keyword evidence="6" id="KW-0862">Zinc</keyword>
<dbReference type="InterPro" id="IPR035979">
    <property type="entry name" value="RBD_domain_sf"/>
</dbReference>
<dbReference type="Gene3D" id="2.60.120.590">
    <property type="entry name" value="Alpha-ketoglutarate-dependent dioxygenase AlkB-like"/>
    <property type="match status" value="1"/>
</dbReference>
<reference evidence="18" key="1">
    <citation type="submission" date="2021-01" db="UniProtKB">
        <authorList>
            <consortium name="EnsemblMetazoa"/>
        </authorList>
    </citation>
    <scope>IDENTIFICATION</scope>
</reference>
<dbReference type="InterPro" id="IPR005123">
    <property type="entry name" value="Oxoglu/Fe-dep_dioxygenase_dom"/>
</dbReference>
<dbReference type="EC" id="2.1.1.229" evidence="3"/>
<dbReference type="InterPro" id="IPR051422">
    <property type="entry name" value="AlkB_tRNA_MeTrf/Diox"/>
</dbReference>
<dbReference type="RefSeq" id="XP_066910679.1">
    <property type="nucleotide sequence ID" value="XM_067054578.1"/>
</dbReference>
<keyword evidence="5" id="KW-0808">Transferase</keyword>
<dbReference type="Proteomes" id="UP000594262">
    <property type="component" value="Unplaced"/>
</dbReference>
<dbReference type="SUPFAM" id="SSF51197">
    <property type="entry name" value="Clavaminate synthase-like"/>
    <property type="match status" value="1"/>
</dbReference>
<evidence type="ECO:0000259" key="17">
    <source>
        <dbReference type="PROSITE" id="PS51471"/>
    </source>
</evidence>
<dbReference type="InterPro" id="IPR013216">
    <property type="entry name" value="Methyltransf_11"/>
</dbReference>
<dbReference type="OrthoDB" id="271595at2759"/>
<comment type="cofactor">
    <cofactor evidence="1">
        <name>Fe(2+)</name>
        <dbReference type="ChEBI" id="CHEBI:29033"/>
    </cofactor>
</comment>
<name>A0A7M6DJR3_9CNID</name>
<dbReference type="AlphaFoldDB" id="A0A7M6DJR3"/>
<evidence type="ECO:0000256" key="10">
    <source>
        <dbReference type="ARBA" id="ARBA00034996"/>
    </source>
</evidence>
<evidence type="ECO:0000313" key="19">
    <source>
        <dbReference type="Proteomes" id="UP000594262"/>
    </source>
</evidence>
<dbReference type="PANTHER" id="PTHR13069">
    <property type="entry name" value="ALKYLATED DNA REPAIR PROTEIN ALKB HOMOLOG 8"/>
    <property type="match status" value="1"/>
</dbReference>
<dbReference type="Gene3D" id="3.30.70.330">
    <property type="match status" value="1"/>
</dbReference>
<evidence type="ECO:0000256" key="12">
    <source>
        <dbReference type="ARBA" id="ARBA00049786"/>
    </source>
</evidence>
<dbReference type="InterPro" id="IPR027450">
    <property type="entry name" value="AlkB-like"/>
</dbReference>
<dbReference type="EnsemblMetazoa" id="CLYHEMT013364.2">
    <property type="protein sequence ID" value="CLYHEMP013364.2"/>
    <property type="gene ID" value="CLYHEMG013364"/>
</dbReference>
<sequence>MTMETGKEKSSKSQLKQKQRNAKKYHKKATNLLKEFEGLNITSTPSVCLFIGNGGMLCGQTRENLLELFTSYGVVADLVMLPKKSFALVQMQSIVCAEKAVNALEGHILNNCDNVKQPTSVPLYFQYLDTPDLHFLRKSAENESYPDEDVGEGLIEGLEIYREFIDEEYEKDLFDFFHRQCCDQEAGENVLKHRSVLHYGYKFLYGSNNIDKEKPMDEGIPRICQQLLDKMLTDGLIHEIPDQLTINQYRPGQGIPAHVDTHSAFEDGIFSLTLNSLVAMDFTNPEGRTKSVFLARRSLLAMKGESRYLWSHGITPRKHDIVFCKDPTQNTEDENAKHLTMRERGIRISLTFRKILRGECRCAFPTKCDSQNDDVTKKTWPVPLSQNEASSLEDELVYKVYDEIAEHFSDTRHSPWPRVKKFLCNLPNGSIVADVGCGNGKYLGVNNQLMMMGSDRSVNLASICEERGHQIMVSDCLTLPYRSSCFDGCICIAVIHHLSTEQRRLEAIQELVRITRVGGLILVYVWALEQDTEEENEGVLLGTDGTKILNPSYSIDNEKLEALDLETNKYSDSKESNDKQYIQVAEGRNTFQQQDLLVPWHLKNINPSQEEHVFHRFYHVFKRGELETLCRQLPNVEVRDLYLDCGNWCIVLQKT</sequence>
<feature type="domain" description="Fe2OG dioxygenase" evidence="17">
    <location>
        <begin position="240"/>
        <end position="356"/>
    </location>
</feature>
<keyword evidence="8" id="KW-0408">Iron</keyword>
<dbReference type="GO" id="GO:0000049">
    <property type="term" value="F:tRNA binding"/>
    <property type="evidence" value="ECO:0007669"/>
    <property type="project" value="TreeGrafter"/>
</dbReference>
<dbReference type="GO" id="GO:0008757">
    <property type="term" value="F:S-adenosylmethionine-dependent methyltransferase activity"/>
    <property type="evidence" value="ECO:0007669"/>
    <property type="project" value="InterPro"/>
</dbReference>
<keyword evidence="19" id="KW-1185">Reference proteome</keyword>
<feature type="compositionally biased region" description="Basic and acidic residues" evidence="15">
    <location>
        <begin position="1"/>
        <end position="11"/>
    </location>
</feature>
<comment type="similarity">
    <text evidence="2">Belongs to the alkB family.</text>
</comment>
<accession>A0A7M6DJR3</accession>
<dbReference type="GO" id="GO:0030488">
    <property type="term" value="P:tRNA methylation"/>
    <property type="evidence" value="ECO:0007669"/>
    <property type="project" value="TreeGrafter"/>
</dbReference>
<comment type="function">
    <text evidence="11">Catalyzes the methylation of 5-carboxymethyl uridine to 5-methylcarboxymethyl uridine at the wobble position of the anticodon loop in tRNA via its methyltransferase domain. Catalyzes the last step in the formation of 5-methylcarboxymethyl uridine at the wobble position of the anticodon loop in target tRNA. Has a preference for tRNA(Arg) and tRNA(Glu), and does not bind tRNA(Lys). Binds tRNA and catalyzes the iron and alpha-ketoglutarate dependent hydroxylation of 5-methylcarboxymethyl uridine at the wobble position of the anticodon loop in tRNA via its dioxygenase domain, giving rise to 5-(S)-methoxycarbonylhydroxymethyluridine; has a preference for tRNA(Gly). Required for normal survival after DNA damage. May inhibit apoptosis and promote cell survival and angiogenesis.</text>
</comment>
<feature type="region of interest" description="Disordered" evidence="15">
    <location>
        <begin position="1"/>
        <end position="21"/>
    </location>
</feature>
<evidence type="ECO:0000256" key="3">
    <source>
        <dbReference type="ARBA" id="ARBA00012808"/>
    </source>
</evidence>
<evidence type="ECO:0000256" key="7">
    <source>
        <dbReference type="ARBA" id="ARBA00022884"/>
    </source>
</evidence>
<dbReference type="Pfam" id="PF13532">
    <property type="entry name" value="2OG-FeII_Oxy_2"/>
    <property type="match status" value="1"/>
</dbReference>
<keyword evidence="7 14" id="KW-0694">RNA-binding</keyword>
<evidence type="ECO:0000256" key="11">
    <source>
        <dbReference type="ARBA" id="ARBA00045506"/>
    </source>
</evidence>
<evidence type="ECO:0000256" key="13">
    <source>
        <dbReference type="ARBA" id="ARBA00049802"/>
    </source>
</evidence>
<protein>
    <recommendedName>
        <fullName evidence="3">tRNA (carboxymethyluridine(34)-5-O)-methyltransferase</fullName>
        <ecNumber evidence="3">2.1.1.229</ecNumber>
    </recommendedName>
    <alternativeName>
        <fullName evidence="12">Alkylated DNA repair protein alkB homolog 8</fullName>
    </alternativeName>
    <alternativeName>
        <fullName evidence="13">S-adenosyl-L-methionine-dependent tRNA methyltransferase ALKBH8</fullName>
    </alternativeName>
</protein>
<dbReference type="InterPro" id="IPR000504">
    <property type="entry name" value="RRM_dom"/>
</dbReference>
<dbReference type="InterPro" id="IPR012677">
    <property type="entry name" value="Nucleotide-bd_a/b_plait_sf"/>
</dbReference>
<dbReference type="InterPro" id="IPR029063">
    <property type="entry name" value="SAM-dependent_MTases_sf"/>
</dbReference>
<comment type="catalytic activity">
    <reaction evidence="10">
        <text>5-(carboxymethyl)uridine(34) in tRNA + S-adenosyl-L-methionine = 5-(2-methoxy-2-oxoethyl)uridine(34) in tRNA + S-adenosyl-L-homocysteine</text>
        <dbReference type="Rhea" id="RHEA:43208"/>
        <dbReference type="Rhea" id="RHEA-COMP:10407"/>
        <dbReference type="Rhea" id="RHEA-COMP:10408"/>
        <dbReference type="ChEBI" id="CHEBI:57856"/>
        <dbReference type="ChEBI" id="CHEBI:59789"/>
        <dbReference type="ChEBI" id="CHEBI:74851"/>
        <dbReference type="ChEBI" id="CHEBI:74882"/>
        <dbReference type="EC" id="2.1.1.229"/>
    </reaction>
</comment>
<dbReference type="Gene3D" id="3.40.50.150">
    <property type="entry name" value="Vaccinia Virus protein VP39"/>
    <property type="match status" value="1"/>
</dbReference>
<dbReference type="GO" id="GO:0002098">
    <property type="term" value="P:tRNA wobble uridine modification"/>
    <property type="evidence" value="ECO:0007669"/>
    <property type="project" value="TreeGrafter"/>
</dbReference>
<evidence type="ECO:0000256" key="1">
    <source>
        <dbReference type="ARBA" id="ARBA00001954"/>
    </source>
</evidence>
<keyword evidence="4" id="KW-0489">Methyltransferase</keyword>
<evidence type="ECO:0000256" key="4">
    <source>
        <dbReference type="ARBA" id="ARBA00022603"/>
    </source>
</evidence>
<dbReference type="PROSITE" id="PS51471">
    <property type="entry name" value="FE2OG_OXY"/>
    <property type="match status" value="1"/>
</dbReference>
<evidence type="ECO:0000256" key="9">
    <source>
        <dbReference type="ARBA" id="ARBA00023268"/>
    </source>
</evidence>
<evidence type="ECO:0000256" key="14">
    <source>
        <dbReference type="PROSITE-ProRule" id="PRU00176"/>
    </source>
</evidence>
<dbReference type="Pfam" id="PF00076">
    <property type="entry name" value="RRM_1"/>
    <property type="match status" value="1"/>
</dbReference>
<evidence type="ECO:0000256" key="8">
    <source>
        <dbReference type="ARBA" id="ARBA00023004"/>
    </source>
</evidence>
<evidence type="ECO:0000256" key="6">
    <source>
        <dbReference type="ARBA" id="ARBA00022833"/>
    </source>
</evidence>